<accession>A0A2P6Q9Y4</accession>
<organism evidence="2 3">
    <name type="scientific">Rosa chinensis</name>
    <name type="common">China rose</name>
    <dbReference type="NCBI Taxonomy" id="74649"/>
    <lineage>
        <taxon>Eukaryota</taxon>
        <taxon>Viridiplantae</taxon>
        <taxon>Streptophyta</taxon>
        <taxon>Embryophyta</taxon>
        <taxon>Tracheophyta</taxon>
        <taxon>Spermatophyta</taxon>
        <taxon>Magnoliopsida</taxon>
        <taxon>eudicotyledons</taxon>
        <taxon>Gunneridae</taxon>
        <taxon>Pentapetalae</taxon>
        <taxon>rosids</taxon>
        <taxon>fabids</taxon>
        <taxon>Rosales</taxon>
        <taxon>Rosaceae</taxon>
        <taxon>Rosoideae</taxon>
        <taxon>Rosoideae incertae sedis</taxon>
        <taxon>Rosa</taxon>
    </lineage>
</organism>
<feature type="domain" description="F-box" evidence="1">
    <location>
        <begin position="16"/>
        <end position="55"/>
    </location>
</feature>
<dbReference type="Pfam" id="PF00646">
    <property type="entry name" value="F-box"/>
    <property type="match status" value="1"/>
</dbReference>
<dbReference type="InterPro" id="IPR036047">
    <property type="entry name" value="F-box-like_dom_sf"/>
</dbReference>
<dbReference type="AlphaFoldDB" id="A0A2P6Q9Y4"/>
<dbReference type="Gene3D" id="1.20.1280.50">
    <property type="match status" value="1"/>
</dbReference>
<sequence>MGSNSKRAKEYHEDRISALPDVIRCHILSFMPTRDAVKTSVLSHRWKNAWLSVPNLDLSVCSSQGWSAGFVDRVLFFRGLTNIHKFRLECTRFKNCFSRIDLWINIAIRRNVVELDLDLSDCGRDSDLHVELPSSIFVCKTFRILKLKLGANFIAIAPTSNCFPSLKYLHVTLDRPRLLRWIEKLFA</sequence>
<evidence type="ECO:0000259" key="1">
    <source>
        <dbReference type="Pfam" id="PF00646"/>
    </source>
</evidence>
<dbReference type="SUPFAM" id="SSF81383">
    <property type="entry name" value="F-box domain"/>
    <property type="match status" value="1"/>
</dbReference>
<dbReference type="STRING" id="74649.A0A2P6Q9Y4"/>
<comment type="caution">
    <text evidence="2">The sequence shown here is derived from an EMBL/GenBank/DDBJ whole genome shotgun (WGS) entry which is preliminary data.</text>
</comment>
<dbReference type="Proteomes" id="UP000238479">
    <property type="component" value="Chromosome 5"/>
</dbReference>
<dbReference type="InterPro" id="IPR055294">
    <property type="entry name" value="FBL60-like"/>
</dbReference>
<dbReference type="Gramene" id="PRQ30992">
    <property type="protein sequence ID" value="PRQ30992"/>
    <property type="gene ID" value="RchiOBHm_Chr5g0030601"/>
</dbReference>
<reference evidence="2 3" key="1">
    <citation type="journal article" date="2018" name="Nat. Genet.">
        <title>The Rosa genome provides new insights in the design of modern roses.</title>
        <authorList>
            <person name="Bendahmane M."/>
        </authorList>
    </citation>
    <scope>NUCLEOTIDE SEQUENCE [LARGE SCALE GENOMIC DNA]</scope>
    <source>
        <strain evidence="3">cv. Old Blush</strain>
    </source>
</reference>
<protein>
    <submittedName>
        <fullName evidence="2">Putative F-box domain, leucine-rich repeat domain, L domain-containing protein</fullName>
    </submittedName>
</protein>
<dbReference type="InterPro" id="IPR001810">
    <property type="entry name" value="F-box_dom"/>
</dbReference>
<name>A0A2P6Q9Y4_ROSCH</name>
<gene>
    <name evidence="2" type="ORF">RchiOBHm_Chr5g0030601</name>
</gene>
<dbReference type="OMA" id="WINIAIR"/>
<proteinExistence type="predicted"/>
<keyword evidence="3" id="KW-1185">Reference proteome</keyword>
<evidence type="ECO:0000313" key="3">
    <source>
        <dbReference type="Proteomes" id="UP000238479"/>
    </source>
</evidence>
<evidence type="ECO:0000313" key="2">
    <source>
        <dbReference type="EMBL" id="PRQ30992.1"/>
    </source>
</evidence>
<dbReference type="PANTHER" id="PTHR31293:SF12">
    <property type="entry name" value="RNI-LIKE SUPERFAMILY PROTEIN"/>
    <property type="match status" value="1"/>
</dbReference>
<dbReference type="InterPro" id="IPR053781">
    <property type="entry name" value="F-box_AtFBL13-like"/>
</dbReference>
<dbReference type="EMBL" id="PDCK01000043">
    <property type="protein sequence ID" value="PRQ30992.1"/>
    <property type="molecule type" value="Genomic_DNA"/>
</dbReference>
<dbReference type="PANTHER" id="PTHR31293">
    <property type="entry name" value="RNI-LIKE SUPERFAMILY PROTEIN"/>
    <property type="match status" value="1"/>
</dbReference>
<dbReference type="CDD" id="cd22160">
    <property type="entry name" value="F-box_AtFBL13-like"/>
    <property type="match status" value="1"/>
</dbReference>